<evidence type="ECO:0000313" key="1">
    <source>
        <dbReference type="EMBL" id="KAI3704229.1"/>
    </source>
</evidence>
<sequence length="969" mass="108940">MAIYSTPFDLHHNNLCFQNRSILALNLPSLLHHHHQFSTMAMLVNSSKPKNTISVCVHDDKLNVASVLHSMDLTDPDECVQSYALVLRNCRKLHNLQLGLQVHGHMIVTGVELCEFLGSQLLEFYCKVGSFDETRKLFDKMPERNVFSWSSVIGVYCEVGEYQETINLFYMMIEEEVRPDHFVFPRVFKACAHLRDYKAGKDVYDYMTSIGLEGNNAVKRSFLDMFIKCGRMDIARRLFERMDSGDVIMWNMMVSGYVSKRDFKRALRYVDQMRVKGVMPDRVTYNTILSGFAQVGQFKEAAKYFSKLGGLGDLEPNIVSWTALITGNLQNGNPSRALNIFRKMVTVGVKPNPTTISSVISACTSMSLDRHGKEIHGYCIKTEELDSNLFVNNALIDFYSKSQDANDGARKNFNKIQQKDLVSWNSILAAYATKGCRDDAIKSLYEMELQGVLPDVITWNGLITGFTQYGDGKTALEFFAKMCQLGISPNTTSISGVLTACAQSKNLKLGKEIHNYTIRNEIEMATGVGSALIAMYSGCDDLEASYAVFTGLPTKDVVIWNSLIAASGKNGFGVGALDLVREMKLSNVEPDSVTIISVLSVCSKLAALRQGREVHQYIIRHGLDSSNFVCNALIDMYGRCGALYKSRQVFDSSVGQRRDIVSWNVMIAAYGMHGFGTDALKLFRHMTVHEEIRPNHVTFTNLLSACSHSGLITQGRDYFKLMKQEYALEPDMEQYACMVDLMARSGKLSETLEFIENMPFEPNAAVWGSLLGACRIHLNLEMAKHAAKFLFELEPESSGNYILLANIYSTLGRWEDAARIRCLMKERGVTKSPGCSWIEIGRKVYSFVVGDTSHPFMDQIYAKMESLYFKIKQKGYVPDTKFVLQNMEDVEKEAILCGHSEKLALAFGLISTSASSSTPLRVIKNLRVCGDCHSAMKYISAVENREIIMRDNYRFHHFVDGVCSCGDYW</sequence>
<evidence type="ECO:0000313" key="2">
    <source>
        <dbReference type="Proteomes" id="UP001056120"/>
    </source>
</evidence>
<accession>A0ACB9A3L5</accession>
<protein>
    <submittedName>
        <fullName evidence="1">Uncharacterized protein</fullName>
    </submittedName>
</protein>
<proteinExistence type="predicted"/>
<organism evidence="1 2">
    <name type="scientific">Smallanthus sonchifolius</name>
    <dbReference type="NCBI Taxonomy" id="185202"/>
    <lineage>
        <taxon>Eukaryota</taxon>
        <taxon>Viridiplantae</taxon>
        <taxon>Streptophyta</taxon>
        <taxon>Embryophyta</taxon>
        <taxon>Tracheophyta</taxon>
        <taxon>Spermatophyta</taxon>
        <taxon>Magnoliopsida</taxon>
        <taxon>eudicotyledons</taxon>
        <taxon>Gunneridae</taxon>
        <taxon>Pentapetalae</taxon>
        <taxon>asterids</taxon>
        <taxon>campanulids</taxon>
        <taxon>Asterales</taxon>
        <taxon>Asteraceae</taxon>
        <taxon>Asteroideae</taxon>
        <taxon>Heliantheae alliance</taxon>
        <taxon>Millerieae</taxon>
        <taxon>Smallanthus</taxon>
    </lineage>
</organism>
<reference evidence="2" key="1">
    <citation type="journal article" date="2022" name="Mol. Ecol. Resour.">
        <title>The genomes of chicory, endive, great burdock and yacon provide insights into Asteraceae palaeo-polyploidization history and plant inulin production.</title>
        <authorList>
            <person name="Fan W."/>
            <person name="Wang S."/>
            <person name="Wang H."/>
            <person name="Wang A."/>
            <person name="Jiang F."/>
            <person name="Liu H."/>
            <person name="Zhao H."/>
            <person name="Xu D."/>
            <person name="Zhang Y."/>
        </authorList>
    </citation>
    <scope>NUCLEOTIDE SEQUENCE [LARGE SCALE GENOMIC DNA]</scope>
    <source>
        <strain evidence="2">cv. Yunnan</strain>
    </source>
</reference>
<reference evidence="1 2" key="2">
    <citation type="journal article" date="2022" name="Mol. Ecol. Resour.">
        <title>The genomes of chicory, endive, great burdock and yacon provide insights into Asteraceae paleo-polyploidization history and plant inulin production.</title>
        <authorList>
            <person name="Fan W."/>
            <person name="Wang S."/>
            <person name="Wang H."/>
            <person name="Wang A."/>
            <person name="Jiang F."/>
            <person name="Liu H."/>
            <person name="Zhao H."/>
            <person name="Xu D."/>
            <person name="Zhang Y."/>
        </authorList>
    </citation>
    <scope>NUCLEOTIDE SEQUENCE [LARGE SCALE GENOMIC DNA]</scope>
    <source>
        <strain evidence="2">cv. Yunnan</strain>
        <tissue evidence="1">Leaves</tissue>
    </source>
</reference>
<comment type="caution">
    <text evidence="1">The sequence shown here is derived from an EMBL/GenBank/DDBJ whole genome shotgun (WGS) entry which is preliminary data.</text>
</comment>
<keyword evidence="2" id="KW-1185">Reference proteome</keyword>
<dbReference type="Proteomes" id="UP001056120">
    <property type="component" value="Linkage Group LG25"/>
</dbReference>
<name>A0ACB9A3L5_9ASTR</name>
<dbReference type="EMBL" id="CM042042">
    <property type="protein sequence ID" value="KAI3704229.1"/>
    <property type="molecule type" value="Genomic_DNA"/>
</dbReference>
<gene>
    <name evidence="1" type="ORF">L1987_74445</name>
</gene>